<dbReference type="GO" id="GO:0046872">
    <property type="term" value="F:metal ion binding"/>
    <property type="evidence" value="ECO:0007669"/>
    <property type="project" value="UniProtKB-KW"/>
</dbReference>
<dbReference type="SUPFAM" id="SSF56988">
    <property type="entry name" value="Anthrax protective antigen"/>
    <property type="match status" value="1"/>
</dbReference>
<reference evidence="7" key="1">
    <citation type="journal article" date="2006" name="Environ. Microbiol.">
        <title>Analysis of the first genome fragment from the marine sponge-associated, novel candidate phylum Poribacteria by environmental genomics.</title>
        <authorList>
            <person name="Fieseler L."/>
            <person name="Quaiser A."/>
            <person name="Schleper C."/>
            <person name="Hentschel U."/>
        </authorList>
    </citation>
    <scope>NUCLEOTIDE SEQUENCE</scope>
</reference>
<dbReference type="Pfam" id="PF07583">
    <property type="entry name" value="PSCyt2"/>
    <property type="match status" value="1"/>
</dbReference>
<accession>Q24M41</accession>
<feature type="chain" id="PRO_5004202185" description="PA14 domain-containing protein" evidence="4">
    <location>
        <begin position="27"/>
        <end position="965"/>
    </location>
</feature>
<sequence length="965" mass="109455">MQHPHRSRFLSIVFLCLLTSFNTGHANNLNDSEKIEFFNSEVKPILQQNCFQCHGSGTDVEGGLQLTSREQVLEGGNYGPAVSLEIPADSLLLEMVGYGQETAQMPPDGRLDDAALEILAKWINIGLPYPVQDTSFQPESKTTTDYWAYRPLKRPQVPSINASDWVRNPIDTFILAKLEAHGLTPAAPASKLTLIRRVYYDLTGLPPSPEAVEAFLNDTTPDAYEKLINKLLKSPRYGEKWGRHWLDLVRYAETNGYESDSDKPFVWRYRDYVIDAFNKDKPYNQFIKEQLAGDELDAVTTETVIATGYHKLGVWDDGPADRKLARYDYLDDIVSTTGQVMLGMTIGCARCHDHKIDPISTQDYYSLLAFFHDITPNNRGPLADIGTPEQQAVRDKQLAEKRLAEQGAQDKLFEIQEIIKIQLSKNITEEIVPDAPVSAMRDLTYRFYRDTFEQFPDDFDALEPSAEGRLFSNAFSLAPASRKQNIGLVFVGTLQVPEDATYNFHINLQGACRLILNDYKVAELIGERDVEIALMQGDVPIRLEYFNKDLDKPHLEISWSGASFEKQPLSTNATVNFDELLKTHAEFIEKNESLKALVDEQKALKKQRDQRRRQRVPYDHQALAVSEREQTPTHILRRGNPHLVGREVKPAFPAVLNPPAVDMLPISEEAKSSGKRRIFAEWVASTENPLTARVMVNRIWQHHFGNGIVRSTNDFGQLGTPPTHPELLDWLASEFIASGWRLKAMHKLIMTSNTYRMSAQSNPIGIQQDTNNDLFWRFDMRRLTAEEIRDTVLWITGKLNLKMGGPSVFPELPKEVLATSSRPRSVWGESPPDEVNRRSIYVKVKRSLLVPILNQFDQANTDSTCPVRFSTTVPTQSLTMLNGKFINDQAIAFANRMRWEGGVTVEDRVRFGLRLVLCREPMPVEIQQALAFMQELQQHEGVSSEVALDRFALLALNLNEFIFLD</sequence>
<feature type="domain" description="Cytochrome c" evidence="5">
    <location>
        <begin position="29"/>
        <end position="235"/>
    </location>
</feature>
<evidence type="ECO:0000256" key="3">
    <source>
        <dbReference type="PROSITE-ProRule" id="PRU00433"/>
    </source>
</evidence>
<dbReference type="PROSITE" id="PS51820">
    <property type="entry name" value="PA14"/>
    <property type="match status" value="1"/>
</dbReference>
<feature type="signal peptide" evidence="4">
    <location>
        <begin position="1"/>
        <end position="26"/>
    </location>
</feature>
<name>Q24M41_9BACT</name>
<dbReference type="PANTHER" id="PTHR35889">
    <property type="entry name" value="CYCLOINULO-OLIGOSACCHARIDE FRUCTANOTRANSFERASE-RELATED"/>
    <property type="match status" value="1"/>
</dbReference>
<keyword evidence="2 3" id="KW-0408">Iron</keyword>
<organism evidence="7">
    <name type="scientific">uncultured Poribacteria bacterium 64K2</name>
    <dbReference type="NCBI Taxonomy" id="309182"/>
    <lineage>
        <taxon>Bacteria</taxon>
        <taxon>Candidatus Poribacteria</taxon>
        <taxon>environmental samples</taxon>
    </lineage>
</organism>
<evidence type="ECO:0000256" key="1">
    <source>
        <dbReference type="ARBA" id="ARBA00022723"/>
    </source>
</evidence>
<evidence type="ECO:0000256" key="4">
    <source>
        <dbReference type="SAM" id="SignalP"/>
    </source>
</evidence>
<dbReference type="GO" id="GO:0009055">
    <property type="term" value="F:electron transfer activity"/>
    <property type="evidence" value="ECO:0007669"/>
    <property type="project" value="InterPro"/>
</dbReference>
<dbReference type="PANTHER" id="PTHR35889:SF3">
    <property type="entry name" value="F-BOX DOMAIN-CONTAINING PROTEIN"/>
    <property type="match status" value="1"/>
</dbReference>
<dbReference type="AlphaFoldDB" id="Q24M41"/>
<protein>
    <recommendedName>
        <fullName evidence="8">PA14 domain-containing protein</fullName>
    </recommendedName>
</protein>
<dbReference type="Pfam" id="PF07587">
    <property type="entry name" value="PSD1"/>
    <property type="match status" value="1"/>
</dbReference>
<evidence type="ECO:0000259" key="5">
    <source>
        <dbReference type="PROSITE" id="PS51007"/>
    </source>
</evidence>
<keyword evidence="3" id="KW-0349">Heme</keyword>
<dbReference type="InterPro" id="IPR009056">
    <property type="entry name" value="Cyt_c-like_dom"/>
</dbReference>
<evidence type="ECO:0000256" key="2">
    <source>
        <dbReference type="ARBA" id="ARBA00023004"/>
    </source>
</evidence>
<dbReference type="InterPro" id="IPR022655">
    <property type="entry name" value="DUF1553"/>
</dbReference>
<dbReference type="EMBL" id="AY713479">
    <property type="protein sequence ID" value="AAW84309.1"/>
    <property type="molecule type" value="Genomic_DNA"/>
</dbReference>
<proteinExistence type="predicted"/>
<dbReference type="Pfam" id="PF07635">
    <property type="entry name" value="PSCyt1"/>
    <property type="match status" value="1"/>
</dbReference>
<dbReference type="Gene3D" id="3.90.182.10">
    <property type="entry name" value="Toxin - Anthrax Protective Antigen,domain 1"/>
    <property type="match status" value="1"/>
</dbReference>
<evidence type="ECO:0008006" key="8">
    <source>
        <dbReference type="Google" id="ProtNLM"/>
    </source>
</evidence>
<dbReference type="GO" id="GO:0020037">
    <property type="term" value="F:heme binding"/>
    <property type="evidence" value="ECO:0007669"/>
    <property type="project" value="InterPro"/>
</dbReference>
<keyword evidence="1 3" id="KW-0479">Metal-binding</keyword>
<dbReference type="InterPro" id="IPR011429">
    <property type="entry name" value="Cyt_c_Planctomycete-type"/>
</dbReference>
<dbReference type="InterPro" id="IPR037524">
    <property type="entry name" value="PA14/GLEYA"/>
</dbReference>
<dbReference type="InterPro" id="IPR011444">
    <property type="entry name" value="DUF1549"/>
</dbReference>
<feature type="domain" description="PA14" evidence="6">
    <location>
        <begin position="438"/>
        <end position="573"/>
    </location>
</feature>
<dbReference type="PROSITE" id="PS51007">
    <property type="entry name" value="CYTC"/>
    <property type="match status" value="1"/>
</dbReference>
<evidence type="ECO:0000259" key="6">
    <source>
        <dbReference type="PROSITE" id="PS51820"/>
    </source>
</evidence>
<evidence type="ECO:0000313" key="7">
    <source>
        <dbReference type="EMBL" id="AAW84309.1"/>
    </source>
</evidence>
<keyword evidence="4" id="KW-0732">Signal</keyword>